<dbReference type="EMBL" id="CP159925">
    <property type="protein sequence ID" value="XCO73718.1"/>
    <property type="molecule type" value="Genomic_DNA"/>
</dbReference>
<gene>
    <name evidence="3" type="ORF">ABU614_15140</name>
</gene>
<feature type="transmembrane region" description="Helical" evidence="2">
    <location>
        <begin position="28"/>
        <end position="47"/>
    </location>
</feature>
<evidence type="ECO:0008006" key="4">
    <source>
        <dbReference type="Google" id="ProtNLM"/>
    </source>
</evidence>
<organism evidence="3">
    <name type="scientific">Lysobacter firmicutimachus</name>
    <dbReference type="NCBI Taxonomy" id="1792846"/>
    <lineage>
        <taxon>Bacteria</taxon>
        <taxon>Pseudomonadati</taxon>
        <taxon>Pseudomonadota</taxon>
        <taxon>Gammaproteobacteria</taxon>
        <taxon>Lysobacterales</taxon>
        <taxon>Lysobacteraceae</taxon>
        <taxon>Lysobacter</taxon>
    </lineage>
</organism>
<feature type="transmembrane region" description="Helical" evidence="2">
    <location>
        <begin position="5"/>
        <end position="22"/>
    </location>
</feature>
<reference evidence="3" key="1">
    <citation type="submission" date="2024-06" db="EMBL/GenBank/DDBJ databases">
        <authorList>
            <person name="Li S."/>
        </authorList>
    </citation>
    <scope>NUCLEOTIDE SEQUENCE</scope>
    <source>
        <strain evidence="3">SR10</strain>
    </source>
</reference>
<evidence type="ECO:0000256" key="1">
    <source>
        <dbReference type="SAM" id="MobiDB-lite"/>
    </source>
</evidence>
<feature type="region of interest" description="Disordered" evidence="1">
    <location>
        <begin position="104"/>
        <end position="125"/>
    </location>
</feature>
<feature type="transmembrane region" description="Helical" evidence="2">
    <location>
        <begin position="54"/>
        <end position="74"/>
    </location>
</feature>
<keyword evidence="2" id="KW-1133">Transmembrane helix</keyword>
<evidence type="ECO:0000313" key="3">
    <source>
        <dbReference type="EMBL" id="XCO73718.1"/>
    </source>
</evidence>
<dbReference type="AlphaFoldDB" id="A0AAU8MR20"/>
<sequence>MGRYLILWNWIAIAAVILTAFGGRPSPIGTLFGLAPFVVALASAAWIESSLFALIVRLGSGLFALLMGAMLLSFGFFTASMLWLGALFVALPLLNAVYLEPHREAPPPRRAPRPVPPPPQQPPEA</sequence>
<feature type="compositionally biased region" description="Pro residues" evidence="1">
    <location>
        <begin position="113"/>
        <end position="125"/>
    </location>
</feature>
<evidence type="ECO:0000256" key="2">
    <source>
        <dbReference type="SAM" id="Phobius"/>
    </source>
</evidence>
<keyword evidence="2" id="KW-0472">Membrane</keyword>
<proteinExistence type="predicted"/>
<keyword evidence="2" id="KW-0812">Transmembrane</keyword>
<dbReference type="RefSeq" id="WP_363796614.1">
    <property type="nucleotide sequence ID" value="NZ_CP159925.1"/>
</dbReference>
<protein>
    <recommendedName>
        <fullName evidence="4">Transmembrane protein</fullName>
    </recommendedName>
</protein>
<name>A0AAU8MR20_9GAMM</name>
<accession>A0AAU8MR20</accession>